<organism evidence="1 2">
    <name type="scientific">Geothrix oryzae</name>
    <dbReference type="NCBI Taxonomy" id="2927975"/>
    <lineage>
        <taxon>Bacteria</taxon>
        <taxon>Pseudomonadati</taxon>
        <taxon>Acidobacteriota</taxon>
        <taxon>Holophagae</taxon>
        <taxon>Holophagales</taxon>
        <taxon>Holophagaceae</taxon>
        <taxon>Geothrix</taxon>
    </lineage>
</organism>
<name>A0ABN6UV84_9BACT</name>
<dbReference type="Proteomes" id="UP001242010">
    <property type="component" value="Chromosome"/>
</dbReference>
<accession>A0ABN6UV84</accession>
<evidence type="ECO:0000313" key="1">
    <source>
        <dbReference type="EMBL" id="BDU68699.1"/>
    </source>
</evidence>
<dbReference type="PANTHER" id="PTHR46246">
    <property type="entry name" value="GUANOSINE-3',5'-BIS(DIPHOSPHATE) 3'-PYROPHOSPHOHYDROLASE MESH1"/>
    <property type="match status" value="1"/>
</dbReference>
<gene>
    <name evidence="1" type="ORF">GETHOR_08000</name>
</gene>
<proteinExistence type="predicted"/>
<dbReference type="Gene3D" id="1.10.3210.10">
    <property type="entry name" value="Hypothetical protein af1432"/>
    <property type="match status" value="1"/>
</dbReference>
<evidence type="ECO:0008006" key="3">
    <source>
        <dbReference type="Google" id="ProtNLM"/>
    </source>
</evidence>
<dbReference type="InterPro" id="IPR052194">
    <property type="entry name" value="MESH1"/>
</dbReference>
<dbReference type="RefSeq" id="WP_286355333.1">
    <property type="nucleotide sequence ID" value="NZ_AP027079.1"/>
</dbReference>
<protein>
    <recommendedName>
        <fullName evidence="3">HD domain-containing protein</fullName>
    </recommendedName>
</protein>
<sequence>MASSPVLTTRFTTAFDFARTVHDGQVRKGGVVPYLSHPMAVCSMALSFGADEDEAIAALLHDTAEDGGGESILLHIRESWGHRVERIVRSCSDSLAENPDRKAPWRERKEAYLAHLRKVDRSTRLVAASDKLHNLQCTVADLRLLGPKAWDRFKAGPSDQLWYYGSCVEVLALEGADPWGESLQDALATFRLFATEPFEAH</sequence>
<evidence type="ECO:0000313" key="2">
    <source>
        <dbReference type="Proteomes" id="UP001242010"/>
    </source>
</evidence>
<dbReference type="Pfam" id="PF13328">
    <property type="entry name" value="HD_4"/>
    <property type="match status" value="1"/>
</dbReference>
<dbReference type="PANTHER" id="PTHR46246:SF1">
    <property type="entry name" value="GUANOSINE-3',5'-BIS(DIPHOSPHATE) 3'-PYROPHOSPHOHYDROLASE MESH1"/>
    <property type="match status" value="1"/>
</dbReference>
<dbReference type="EMBL" id="AP027079">
    <property type="protein sequence ID" value="BDU68699.1"/>
    <property type="molecule type" value="Genomic_DNA"/>
</dbReference>
<keyword evidence="2" id="KW-1185">Reference proteome</keyword>
<dbReference type="SUPFAM" id="SSF109604">
    <property type="entry name" value="HD-domain/PDEase-like"/>
    <property type="match status" value="1"/>
</dbReference>
<reference evidence="2" key="1">
    <citation type="journal article" date="2023" name="Int. J. Syst. Evol. Microbiol.">
        <title>Mesoterricola silvestris gen. nov., sp. nov., Mesoterricola sediminis sp. nov., Geothrix oryzae sp. nov., Geothrix edaphica sp. nov., Geothrix rubra sp. nov., and Geothrix limicola sp. nov., six novel members of Acidobacteriota isolated from soils.</title>
        <authorList>
            <person name="Itoh H."/>
            <person name="Sugisawa Y."/>
            <person name="Mise K."/>
            <person name="Xu Z."/>
            <person name="Kuniyasu M."/>
            <person name="Ushijima N."/>
            <person name="Kawano K."/>
            <person name="Kobayashi E."/>
            <person name="Shiratori Y."/>
            <person name="Masuda Y."/>
            <person name="Senoo K."/>
        </authorList>
    </citation>
    <scope>NUCLEOTIDE SEQUENCE [LARGE SCALE GENOMIC DNA]</scope>
    <source>
        <strain evidence="2">Red222</strain>
    </source>
</reference>